<reference evidence="4" key="1">
    <citation type="submission" date="2016-07" db="EMBL/GenBank/DDBJ databases">
        <title>Frankia sp. NRRL B-16219 Genome sequencing.</title>
        <authorList>
            <person name="Ghodhbane-Gtari F."/>
            <person name="Swanson E."/>
            <person name="Gueddou A."/>
            <person name="Louati M."/>
            <person name="Nouioui I."/>
            <person name="Hezbri K."/>
            <person name="Abebe-Akele F."/>
            <person name="Simpson S."/>
            <person name="Morris K."/>
            <person name="Thomas K."/>
            <person name="Gtari M."/>
            <person name="Tisa L.S."/>
        </authorList>
    </citation>
    <scope>NUCLEOTIDE SEQUENCE [LARGE SCALE GENOMIC DNA]</scope>
    <source>
        <strain evidence="4">NRRL B-16219</strain>
    </source>
</reference>
<gene>
    <name evidence="3" type="ORF">BBK14_18950</name>
</gene>
<proteinExistence type="predicted"/>
<keyword evidence="4" id="KW-1185">Reference proteome</keyword>
<dbReference type="InterPro" id="IPR018649">
    <property type="entry name" value="SHOCT"/>
</dbReference>
<protein>
    <recommendedName>
        <fullName evidence="5">YokE-like PH domain-containing protein</fullName>
    </recommendedName>
</protein>
<comment type="caution">
    <text evidence="3">The sequence shown here is derived from an EMBL/GenBank/DDBJ whole genome shotgun (WGS) entry which is preliminary data.</text>
</comment>
<dbReference type="OrthoDB" id="5996503at2"/>
<dbReference type="Pfam" id="PF14470">
    <property type="entry name" value="bPH_3"/>
    <property type="match status" value="1"/>
</dbReference>
<name>A0A1S1Q457_9ACTN</name>
<evidence type="ECO:0000313" key="3">
    <source>
        <dbReference type="EMBL" id="OHV27902.1"/>
    </source>
</evidence>
<feature type="domain" description="YokE-like PH" evidence="2">
    <location>
        <begin position="32"/>
        <end position="118"/>
    </location>
</feature>
<dbReference type="AlphaFoldDB" id="A0A1S1Q457"/>
<evidence type="ECO:0000259" key="1">
    <source>
        <dbReference type="Pfam" id="PF09851"/>
    </source>
</evidence>
<organism evidence="3 4">
    <name type="scientific">Parafrankia soli</name>
    <dbReference type="NCBI Taxonomy" id="2599596"/>
    <lineage>
        <taxon>Bacteria</taxon>
        <taxon>Bacillati</taxon>
        <taxon>Actinomycetota</taxon>
        <taxon>Actinomycetes</taxon>
        <taxon>Frankiales</taxon>
        <taxon>Frankiaceae</taxon>
        <taxon>Parafrankia</taxon>
    </lineage>
</organism>
<feature type="domain" description="SHOCT" evidence="1">
    <location>
        <begin position="142"/>
        <end position="169"/>
    </location>
</feature>
<evidence type="ECO:0000259" key="2">
    <source>
        <dbReference type="Pfam" id="PF14470"/>
    </source>
</evidence>
<evidence type="ECO:0008006" key="5">
    <source>
        <dbReference type="Google" id="ProtNLM"/>
    </source>
</evidence>
<dbReference type="InterPro" id="IPR039519">
    <property type="entry name" value="YokE-like_PH"/>
</dbReference>
<dbReference type="Proteomes" id="UP000179769">
    <property type="component" value="Unassembled WGS sequence"/>
</dbReference>
<evidence type="ECO:0000313" key="4">
    <source>
        <dbReference type="Proteomes" id="UP000179769"/>
    </source>
</evidence>
<sequence length="172" mass="19273">MREDIEQAKQKMRLRSRSSREIKYLAEHLWEGERVERLARGSCGKGGGLVVLTDRRLLFVLEGRKRRASEEFPLRNVSSVEWAAGLVLGKIVVLASDGQAEITNVNKRAGREIADLIRNRLGLASPAPTPVAVPPDDPDLNDRLRRLGELREAGVLTREEFEGKMARLLRPG</sequence>
<dbReference type="Pfam" id="PF09851">
    <property type="entry name" value="SHOCT"/>
    <property type="match status" value="1"/>
</dbReference>
<accession>A0A1S1Q457</accession>
<dbReference type="EMBL" id="MAXA01000216">
    <property type="protein sequence ID" value="OHV27902.1"/>
    <property type="molecule type" value="Genomic_DNA"/>
</dbReference>